<dbReference type="AlphaFoldDB" id="G4U1F1"/>
<name>G4U1F1_SERID</name>
<gene>
    <name evidence="1" type="ORF">PIIN_11371</name>
</gene>
<dbReference type="HOGENOM" id="CLU_3368710_0_0_1"/>
<dbReference type="InParanoid" id="G4U1F1"/>
<proteinExistence type="predicted"/>
<keyword evidence="2" id="KW-1185">Reference proteome</keyword>
<organism evidence="1 2">
    <name type="scientific">Serendipita indica (strain DSM 11827)</name>
    <name type="common">Root endophyte fungus</name>
    <name type="synonym">Piriformospora indica</name>
    <dbReference type="NCBI Taxonomy" id="1109443"/>
    <lineage>
        <taxon>Eukaryota</taxon>
        <taxon>Fungi</taxon>
        <taxon>Dikarya</taxon>
        <taxon>Basidiomycota</taxon>
        <taxon>Agaricomycotina</taxon>
        <taxon>Agaricomycetes</taxon>
        <taxon>Sebacinales</taxon>
        <taxon>Serendipitaceae</taxon>
        <taxon>Serendipita</taxon>
    </lineage>
</organism>
<evidence type="ECO:0000313" key="1">
    <source>
        <dbReference type="EMBL" id="CCA77394.1"/>
    </source>
</evidence>
<reference evidence="1 2" key="1">
    <citation type="journal article" date="2011" name="PLoS Pathog.">
        <title>Endophytic Life Strategies Decoded by Genome and Transcriptome Analyses of the Mutualistic Root Symbiont Piriformospora indica.</title>
        <authorList>
            <person name="Zuccaro A."/>
            <person name="Lahrmann U."/>
            <person name="Guldener U."/>
            <person name="Langen G."/>
            <person name="Pfiffi S."/>
            <person name="Biedenkopf D."/>
            <person name="Wong P."/>
            <person name="Samans B."/>
            <person name="Grimm C."/>
            <person name="Basiewicz M."/>
            <person name="Murat C."/>
            <person name="Martin F."/>
            <person name="Kogel K.H."/>
        </authorList>
    </citation>
    <scope>NUCLEOTIDE SEQUENCE [LARGE SCALE GENOMIC DNA]</scope>
    <source>
        <strain evidence="1 2">DSM 11827</strain>
    </source>
</reference>
<dbReference type="EMBL" id="CAFZ01001557">
    <property type="protein sequence ID" value="CCA77394.1"/>
    <property type="molecule type" value="Genomic_DNA"/>
</dbReference>
<accession>G4U1F1</accession>
<sequence>MSGELYLCLTLLDAISQDTETWTRRVLQSMDYASS</sequence>
<protein>
    <submittedName>
        <fullName evidence="1">Uncharacterized protein</fullName>
    </submittedName>
</protein>
<evidence type="ECO:0000313" key="2">
    <source>
        <dbReference type="Proteomes" id="UP000007148"/>
    </source>
</evidence>
<comment type="caution">
    <text evidence="1">The sequence shown here is derived from an EMBL/GenBank/DDBJ whole genome shotgun (WGS) entry which is preliminary data.</text>
</comment>
<dbReference type="Proteomes" id="UP000007148">
    <property type="component" value="Unassembled WGS sequence"/>
</dbReference>